<name>A0A9W8N0I4_9AGAR</name>
<evidence type="ECO:0000256" key="4">
    <source>
        <dbReference type="ARBA" id="ARBA00022525"/>
    </source>
</evidence>
<evidence type="ECO:0000256" key="3">
    <source>
        <dbReference type="ARBA" id="ARBA00022512"/>
    </source>
</evidence>
<sequence length="170" mass="17563">MQFKLSTLATVALPALVAATPTRRAECTTGSVQCCDSVQSASDPSVATLLGLLGIVVQDVTAQVGLTCTPITVIGGAGNSCSAQTVCCENNNYASGLDVNRVFAPAARALRSAESPREEGLNAVSPIPPVDWALRIRNPTTGCRLLLPAAATKLFWLSAYATILSQTLAS</sequence>
<feature type="signal peptide" evidence="7">
    <location>
        <begin position="1"/>
        <end position="19"/>
    </location>
</feature>
<keyword evidence="3 7" id="KW-0134">Cell wall</keyword>
<keyword evidence="5 7" id="KW-0732">Signal</keyword>
<dbReference type="PROSITE" id="PS00956">
    <property type="entry name" value="HYDROPHOBIN"/>
    <property type="match status" value="1"/>
</dbReference>
<dbReference type="Pfam" id="PF01185">
    <property type="entry name" value="Hydrophobin"/>
    <property type="match status" value="1"/>
</dbReference>
<dbReference type="InterPro" id="IPR001338">
    <property type="entry name" value="Class_I_Hydrophobin"/>
</dbReference>
<organism evidence="8 9">
    <name type="scientific">Agrocybe chaxingu</name>
    <dbReference type="NCBI Taxonomy" id="84603"/>
    <lineage>
        <taxon>Eukaryota</taxon>
        <taxon>Fungi</taxon>
        <taxon>Dikarya</taxon>
        <taxon>Basidiomycota</taxon>
        <taxon>Agaricomycotina</taxon>
        <taxon>Agaricomycetes</taxon>
        <taxon>Agaricomycetidae</taxon>
        <taxon>Agaricales</taxon>
        <taxon>Agaricineae</taxon>
        <taxon>Strophariaceae</taxon>
        <taxon>Agrocybe</taxon>
    </lineage>
</organism>
<dbReference type="AlphaFoldDB" id="A0A9W8N0I4"/>
<protein>
    <recommendedName>
        <fullName evidence="7">Hydrophobin</fullName>
    </recommendedName>
</protein>
<evidence type="ECO:0000256" key="2">
    <source>
        <dbReference type="ARBA" id="ARBA00010446"/>
    </source>
</evidence>
<evidence type="ECO:0000313" key="9">
    <source>
        <dbReference type="Proteomes" id="UP001148786"/>
    </source>
</evidence>
<evidence type="ECO:0000256" key="1">
    <source>
        <dbReference type="ARBA" id="ARBA00004191"/>
    </source>
</evidence>
<dbReference type="Proteomes" id="UP001148786">
    <property type="component" value="Unassembled WGS sequence"/>
</dbReference>
<dbReference type="CDD" id="cd23507">
    <property type="entry name" value="hydrophobin_I"/>
    <property type="match status" value="1"/>
</dbReference>
<dbReference type="SMART" id="SM00075">
    <property type="entry name" value="HYDRO"/>
    <property type="match status" value="1"/>
</dbReference>
<comment type="similarity">
    <text evidence="2 7">Belongs to the fungal hydrophobin family.</text>
</comment>
<gene>
    <name evidence="8" type="ORF">NLJ89_g1222</name>
</gene>
<dbReference type="GO" id="GO:0009277">
    <property type="term" value="C:fungal-type cell wall"/>
    <property type="evidence" value="ECO:0007669"/>
    <property type="project" value="InterPro"/>
</dbReference>
<dbReference type="InterPro" id="IPR019778">
    <property type="entry name" value="Class_I_Hydrophobin_CS"/>
</dbReference>
<dbReference type="GO" id="GO:0005199">
    <property type="term" value="F:structural constituent of cell wall"/>
    <property type="evidence" value="ECO:0007669"/>
    <property type="project" value="InterPro"/>
</dbReference>
<feature type="chain" id="PRO_5041017530" description="Hydrophobin" evidence="7">
    <location>
        <begin position="20"/>
        <end position="170"/>
    </location>
</feature>
<evidence type="ECO:0000313" key="8">
    <source>
        <dbReference type="EMBL" id="KAJ3516278.1"/>
    </source>
</evidence>
<proteinExistence type="inferred from homology"/>
<comment type="caution">
    <text evidence="8">The sequence shown here is derived from an EMBL/GenBank/DDBJ whole genome shotgun (WGS) entry which is preliminary data.</text>
</comment>
<accession>A0A9W8N0I4</accession>
<evidence type="ECO:0000256" key="7">
    <source>
        <dbReference type="RuleBase" id="RU365009"/>
    </source>
</evidence>
<comment type="subcellular location">
    <subcellularLocation>
        <location evidence="1 7">Secreted</location>
        <location evidence="1 7">Cell wall</location>
    </subcellularLocation>
</comment>
<keyword evidence="4 7" id="KW-0964">Secreted</keyword>
<keyword evidence="6 7" id="KW-1015">Disulfide bond</keyword>
<dbReference type="EMBL" id="JANKHO010000060">
    <property type="protein sequence ID" value="KAJ3516278.1"/>
    <property type="molecule type" value="Genomic_DNA"/>
</dbReference>
<reference evidence="8" key="1">
    <citation type="submission" date="2022-07" db="EMBL/GenBank/DDBJ databases">
        <title>Genome Sequence of Agrocybe chaxingu.</title>
        <authorList>
            <person name="Buettner E."/>
        </authorList>
    </citation>
    <scope>NUCLEOTIDE SEQUENCE</scope>
    <source>
        <strain evidence="8">MP-N11</strain>
    </source>
</reference>
<keyword evidence="9" id="KW-1185">Reference proteome</keyword>
<dbReference type="OrthoDB" id="4225815at2759"/>
<evidence type="ECO:0000256" key="5">
    <source>
        <dbReference type="ARBA" id="ARBA00022729"/>
    </source>
</evidence>
<evidence type="ECO:0000256" key="6">
    <source>
        <dbReference type="ARBA" id="ARBA00023157"/>
    </source>
</evidence>